<name>A0ACB9A4V9_9ASTR</name>
<comment type="caution">
    <text evidence="1">The sequence shown here is derived from an EMBL/GenBank/DDBJ whole genome shotgun (WGS) entry which is preliminary data.</text>
</comment>
<dbReference type="EMBL" id="CM042042">
    <property type="protein sequence ID" value="KAI3705247.1"/>
    <property type="molecule type" value="Genomic_DNA"/>
</dbReference>
<reference evidence="1 2" key="2">
    <citation type="journal article" date="2022" name="Mol. Ecol. Resour.">
        <title>The genomes of chicory, endive, great burdock and yacon provide insights into Asteraceae paleo-polyploidization history and plant inulin production.</title>
        <authorList>
            <person name="Fan W."/>
            <person name="Wang S."/>
            <person name="Wang H."/>
            <person name="Wang A."/>
            <person name="Jiang F."/>
            <person name="Liu H."/>
            <person name="Zhao H."/>
            <person name="Xu D."/>
            <person name="Zhang Y."/>
        </authorList>
    </citation>
    <scope>NUCLEOTIDE SEQUENCE [LARGE SCALE GENOMIC DNA]</scope>
    <source>
        <strain evidence="2">cv. Yunnan</strain>
        <tissue evidence="1">Leaves</tissue>
    </source>
</reference>
<reference evidence="2" key="1">
    <citation type="journal article" date="2022" name="Mol. Ecol. Resour.">
        <title>The genomes of chicory, endive, great burdock and yacon provide insights into Asteraceae palaeo-polyploidization history and plant inulin production.</title>
        <authorList>
            <person name="Fan W."/>
            <person name="Wang S."/>
            <person name="Wang H."/>
            <person name="Wang A."/>
            <person name="Jiang F."/>
            <person name="Liu H."/>
            <person name="Zhao H."/>
            <person name="Xu D."/>
            <person name="Zhang Y."/>
        </authorList>
    </citation>
    <scope>NUCLEOTIDE SEQUENCE [LARGE SCALE GENOMIC DNA]</scope>
    <source>
        <strain evidence="2">cv. Yunnan</strain>
    </source>
</reference>
<evidence type="ECO:0000313" key="2">
    <source>
        <dbReference type="Proteomes" id="UP001056120"/>
    </source>
</evidence>
<organism evidence="1 2">
    <name type="scientific">Smallanthus sonchifolius</name>
    <dbReference type="NCBI Taxonomy" id="185202"/>
    <lineage>
        <taxon>Eukaryota</taxon>
        <taxon>Viridiplantae</taxon>
        <taxon>Streptophyta</taxon>
        <taxon>Embryophyta</taxon>
        <taxon>Tracheophyta</taxon>
        <taxon>Spermatophyta</taxon>
        <taxon>Magnoliopsida</taxon>
        <taxon>eudicotyledons</taxon>
        <taxon>Gunneridae</taxon>
        <taxon>Pentapetalae</taxon>
        <taxon>asterids</taxon>
        <taxon>campanulids</taxon>
        <taxon>Asterales</taxon>
        <taxon>Asteraceae</taxon>
        <taxon>Asteroideae</taxon>
        <taxon>Heliantheae alliance</taxon>
        <taxon>Millerieae</taxon>
        <taxon>Smallanthus</taxon>
    </lineage>
</organism>
<gene>
    <name evidence="1" type="ORF">L1987_75481</name>
</gene>
<protein>
    <submittedName>
        <fullName evidence="1">Uncharacterized protein</fullName>
    </submittedName>
</protein>
<sequence length="546" mass="61038">MEKERKHPSIFIDLTAYNSDRFSSKMETHKCELITPPTPPLANSSGDQNSEIRSKKRVRKTVKLSTKMAKFRPKVLVRSPITPYGGGPSCRRVLEFGSDSRIRKKSMVIYTESGDCFTHQVRNRPFMGWKGSVVDSVVGVFLTQNTADNSSSSAFMPLAAKYPIKFNTEGLQNGSLSKHALDWHAVRSAKKSEISHAIQERGMNKRLAARIQDFLDSVHDDKSGLIDLEWLRNTTPEEAKKYLMGVYGLGLKSMECLRLLTLRQSAFPVDTHVSRIVVRLGWVAIEELPDGVLMHELEEYPEMNRVQEYLSERLSYLDVETFCSSPPKENTCVPMTRARSKGAATPVLSFSPPELQDIEDLCLGPQSQALKVVGRSMTKHCVYELHDAHPLVQELDKRDPEDKNPYLLVTWPRGEKIENPSVVVEEEEETVFATLLVFAHDESSEKPLLVPRKSLFDLTTKTLYCGISIRSIFEGMSNKEKEECFSNGPSGLYILIEYQDTSPVAPPVSQPPPSSTSQNTPSISSSDSAASHAANPPKTSTKNSNL</sequence>
<accession>A0ACB9A4V9</accession>
<evidence type="ECO:0000313" key="1">
    <source>
        <dbReference type="EMBL" id="KAI3705247.1"/>
    </source>
</evidence>
<dbReference type="Proteomes" id="UP001056120">
    <property type="component" value="Linkage Group LG25"/>
</dbReference>
<proteinExistence type="predicted"/>
<keyword evidence="2" id="KW-1185">Reference proteome</keyword>